<dbReference type="OrthoDB" id="8050546at2759"/>
<protein>
    <recommendedName>
        <fullName evidence="4">Retrotransposon gag domain-containing protein</fullName>
    </recommendedName>
</protein>
<comment type="caution">
    <text evidence="2">The sequence shown here is derived from an EMBL/GenBank/DDBJ whole genome shotgun (WGS) entry which is preliminary data.</text>
</comment>
<proteinExistence type="predicted"/>
<feature type="compositionally biased region" description="Basic and acidic residues" evidence="1">
    <location>
        <begin position="263"/>
        <end position="273"/>
    </location>
</feature>
<evidence type="ECO:0000313" key="3">
    <source>
        <dbReference type="Proteomes" id="UP000499080"/>
    </source>
</evidence>
<sequence>MILDPGLGTHPISSHANIAVLSNGSFNDSSVALPSELQQQAINQRLADLPTNNCQMGFSSHDVNLNALSPNCLPQPSFHFSIKDIEDTVKKFNGKDSYSVNLFLANLDDLFVTYNIQSNVSKMLLTKKSLLEPAKIFVSTLRNMNSFEVLKQNLTTEFGTKISSLDIHRLLMDRKLKRTETIVEYFIAIRQIAAHGNIDDLSLFEYVTNGLPDCPHKFLLYGAKHVAKYKEKLTCSEKLLNQRSNTFPFNERRSHTPPQRNFPESRRDTRQSDRSNSVKNIVKQRNKHIANHVSKDCPLNNNRRYIALENVVQSQNSLTKPIKIQNFDIDSLIDTGSQKTLLRHSINN</sequence>
<feature type="region of interest" description="Disordered" evidence="1">
    <location>
        <begin position="246"/>
        <end position="277"/>
    </location>
</feature>
<dbReference type="AlphaFoldDB" id="A0A4Y2AMG6"/>
<evidence type="ECO:0000256" key="1">
    <source>
        <dbReference type="SAM" id="MobiDB-lite"/>
    </source>
</evidence>
<reference evidence="2 3" key="1">
    <citation type="journal article" date="2019" name="Sci. Rep.">
        <title>Orb-weaving spider Araneus ventricosus genome elucidates the spidroin gene catalogue.</title>
        <authorList>
            <person name="Kono N."/>
            <person name="Nakamura H."/>
            <person name="Ohtoshi R."/>
            <person name="Moran D.A.P."/>
            <person name="Shinohara A."/>
            <person name="Yoshida Y."/>
            <person name="Fujiwara M."/>
            <person name="Mori M."/>
            <person name="Tomita M."/>
            <person name="Arakawa K."/>
        </authorList>
    </citation>
    <scope>NUCLEOTIDE SEQUENCE [LARGE SCALE GENOMIC DNA]</scope>
</reference>
<evidence type="ECO:0008006" key="4">
    <source>
        <dbReference type="Google" id="ProtNLM"/>
    </source>
</evidence>
<keyword evidence="3" id="KW-1185">Reference proteome</keyword>
<dbReference type="Proteomes" id="UP000499080">
    <property type="component" value="Unassembled WGS sequence"/>
</dbReference>
<name>A0A4Y2AMG6_ARAVE</name>
<evidence type="ECO:0000313" key="2">
    <source>
        <dbReference type="EMBL" id="GBL80184.1"/>
    </source>
</evidence>
<gene>
    <name evidence="2" type="ORF">AVEN_29160_1</name>
</gene>
<dbReference type="EMBL" id="BGPR01000020">
    <property type="protein sequence ID" value="GBL80184.1"/>
    <property type="molecule type" value="Genomic_DNA"/>
</dbReference>
<organism evidence="2 3">
    <name type="scientific">Araneus ventricosus</name>
    <name type="common">Orbweaver spider</name>
    <name type="synonym">Epeira ventricosa</name>
    <dbReference type="NCBI Taxonomy" id="182803"/>
    <lineage>
        <taxon>Eukaryota</taxon>
        <taxon>Metazoa</taxon>
        <taxon>Ecdysozoa</taxon>
        <taxon>Arthropoda</taxon>
        <taxon>Chelicerata</taxon>
        <taxon>Arachnida</taxon>
        <taxon>Araneae</taxon>
        <taxon>Araneomorphae</taxon>
        <taxon>Entelegynae</taxon>
        <taxon>Araneoidea</taxon>
        <taxon>Araneidae</taxon>
        <taxon>Araneus</taxon>
    </lineage>
</organism>
<accession>A0A4Y2AMG6</accession>